<dbReference type="KEGG" id="dha:DEHA2D14322g"/>
<evidence type="ECO:0000256" key="4">
    <source>
        <dbReference type="ARBA" id="ARBA00023128"/>
    </source>
</evidence>
<dbReference type="OrthoDB" id="76305at2759"/>
<dbReference type="FunCoup" id="Q6BRR9">
    <property type="interactions" value="26"/>
</dbReference>
<organism evidence="6 7">
    <name type="scientific">Debaryomyces hansenii (strain ATCC 36239 / CBS 767 / BCRC 21394 / JCM 1990 / NBRC 0083 / IGC 2968)</name>
    <name type="common">Yeast</name>
    <name type="synonym">Torulaspora hansenii</name>
    <dbReference type="NCBI Taxonomy" id="284592"/>
    <lineage>
        <taxon>Eukaryota</taxon>
        <taxon>Fungi</taxon>
        <taxon>Dikarya</taxon>
        <taxon>Ascomycota</taxon>
        <taxon>Saccharomycotina</taxon>
        <taxon>Pichiomycetes</taxon>
        <taxon>Debaryomycetaceae</taxon>
        <taxon>Debaryomyces</taxon>
    </lineage>
</organism>
<dbReference type="OMA" id="VHYVQEL"/>
<keyword evidence="5" id="KW-0472">Membrane</keyword>
<proteinExistence type="inferred from homology"/>
<evidence type="ECO:0000256" key="1">
    <source>
        <dbReference type="ARBA" id="ARBA00004173"/>
    </source>
</evidence>
<name>Q6BRR9_DEBHA</name>
<reference evidence="6 7" key="1">
    <citation type="journal article" date="2004" name="Nature">
        <title>Genome evolution in yeasts.</title>
        <authorList>
            <consortium name="Genolevures"/>
            <person name="Dujon B."/>
            <person name="Sherman D."/>
            <person name="Fischer G."/>
            <person name="Durrens P."/>
            <person name="Casaregola S."/>
            <person name="Lafontaine I."/>
            <person name="de Montigny J."/>
            <person name="Marck C."/>
            <person name="Neuveglise C."/>
            <person name="Talla E."/>
            <person name="Goffard N."/>
            <person name="Frangeul L."/>
            <person name="Aigle M."/>
            <person name="Anthouard V."/>
            <person name="Babour A."/>
            <person name="Barbe V."/>
            <person name="Barnay S."/>
            <person name="Blanchin S."/>
            <person name="Beckerich J.M."/>
            <person name="Beyne E."/>
            <person name="Bleykasten C."/>
            <person name="Boisrame A."/>
            <person name="Boyer J."/>
            <person name="Cattolico L."/>
            <person name="Confanioleri F."/>
            <person name="de Daruvar A."/>
            <person name="Despons L."/>
            <person name="Fabre E."/>
            <person name="Fairhead C."/>
            <person name="Ferry-Dumazet H."/>
            <person name="Groppi A."/>
            <person name="Hantraye F."/>
            <person name="Hennequin C."/>
            <person name="Jauniaux N."/>
            <person name="Joyet P."/>
            <person name="Kachouri R."/>
            <person name="Kerrest A."/>
            <person name="Koszul R."/>
            <person name="Lemaire M."/>
            <person name="Lesur I."/>
            <person name="Ma L."/>
            <person name="Muller H."/>
            <person name="Nicaud J.M."/>
            <person name="Nikolski M."/>
            <person name="Oztas S."/>
            <person name="Ozier-Kalogeropoulos O."/>
            <person name="Pellenz S."/>
            <person name="Potier S."/>
            <person name="Richard G.F."/>
            <person name="Straub M.L."/>
            <person name="Suleau A."/>
            <person name="Swennene D."/>
            <person name="Tekaia F."/>
            <person name="Wesolowski-Louvel M."/>
            <person name="Westhof E."/>
            <person name="Wirth B."/>
            <person name="Zeniou-Meyer M."/>
            <person name="Zivanovic I."/>
            <person name="Bolotin-Fukuhara M."/>
            <person name="Thierry A."/>
            <person name="Bouchier C."/>
            <person name="Caudron B."/>
            <person name="Scarpelli C."/>
            <person name="Gaillardin C."/>
            <person name="Weissenbach J."/>
            <person name="Wincker P."/>
            <person name="Souciet J.L."/>
        </authorList>
    </citation>
    <scope>NUCLEOTIDE SEQUENCE [LARGE SCALE GENOMIC DNA]</scope>
    <source>
        <strain evidence="7">ATCC 36239 / CBS 767 / BCRC 21394 / JCM 1990 / NBRC 0083 / IGC 2968</strain>
    </source>
</reference>
<dbReference type="PANTHER" id="PTHR28163:SF1">
    <property type="entry name" value="PROTEIN PET117 HOMOLOG, MITOCHONDRIAL"/>
    <property type="match status" value="1"/>
</dbReference>
<keyword evidence="3" id="KW-0809">Transit peptide</keyword>
<sequence length="89" mass="9969">MSTASKITFGSACLLAGGTFLGINYLQRSERASLRQGPIKDAERVAAKELSKKQKVNDMEHKEQMMLKEKFASVQPLNNEVIRADEEQK</sequence>
<feature type="transmembrane region" description="Helical" evidence="5">
    <location>
        <begin position="6"/>
        <end position="26"/>
    </location>
</feature>
<evidence type="ECO:0000256" key="2">
    <source>
        <dbReference type="ARBA" id="ARBA00008197"/>
    </source>
</evidence>
<protein>
    <submittedName>
        <fullName evidence="6">DEHA2D14322p</fullName>
    </submittedName>
</protein>
<dbReference type="RefSeq" id="XP_459101.1">
    <property type="nucleotide sequence ID" value="XM_459101.1"/>
</dbReference>
<evidence type="ECO:0000256" key="5">
    <source>
        <dbReference type="SAM" id="Phobius"/>
    </source>
</evidence>
<dbReference type="Pfam" id="PF15786">
    <property type="entry name" value="PET117"/>
    <property type="match status" value="1"/>
</dbReference>
<comment type="similarity">
    <text evidence="2">Belongs to the PET117 family.</text>
</comment>
<dbReference type="InParanoid" id="Q6BRR9"/>
<dbReference type="eggNOG" id="ENOG502S49F">
    <property type="taxonomic scope" value="Eukaryota"/>
</dbReference>
<keyword evidence="7" id="KW-1185">Reference proteome</keyword>
<keyword evidence="5" id="KW-0812">Transmembrane</keyword>
<dbReference type="GeneID" id="2901233"/>
<dbReference type="PANTHER" id="PTHR28163">
    <property type="entry name" value="PROTEIN PET117 HOMOLOG, MITOCHONDRIAL"/>
    <property type="match status" value="1"/>
</dbReference>
<dbReference type="Proteomes" id="UP000000599">
    <property type="component" value="Chromosome D"/>
</dbReference>
<keyword evidence="5" id="KW-1133">Transmembrane helix</keyword>
<gene>
    <name evidence="6" type="ordered locus">DEHA2D14322g</name>
</gene>
<dbReference type="InterPro" id="IPR031568">
    <property type="entry name" value="Pet117"/>
</dbReference>
<keyword evidence="4" id="KW-0496">Mitochondrion</keyword>
<evidence type="ECO:0000313" key="7">
    <source>
        <dbReference type="Proteomes" id="UP000000599"/>
    </source>
</evidence>
<dbReference type="GO" id="GO:0033617">
    <property type="term" value="P:mitochondrial respiratory chain complex IV assembly"/>
    <property type="evidence" value="ECO:0007669"/>
    <property type="project" value="EnsemblFungi"/>
</dbReference>
<dbReference type="AlphaFoldDB" id="Q6BRR9"/>
<accession>Q6BRR9</accession>
<dbReference type="EMBL" id="CR382136">
    <property type="protein sequence ID" value="CAG87269.1"/>
    <property type="molecule type" value="Genomic_DNA"/>
</dbReference>
<dbReference type="HOGENOM" id="CLU_161486_0_0_1"/>
<evidence type="ECO:0000256" key="3">
    <source>
        <dbReference type="ARBA" id="ARBA00022946"/>
    </source>
</evidence>
<dbReference type="VEuPathDB" id="FungiDB:DEHA2D14322g"/>
<comment type="subcellular location">
    <subcellularLocation>
        <location evidence="1">Mitochondrion</location>
    </subcellularLocation>
</comment>
<dbReference type="GO" id="GO:0005739">
    <property type="term" value="C:mitochondrion"/>
    <property type="evidence" value="ECO:0007669"/>
    <property type="project" value="UniProtKB-SubCell"/>
</dbReference>
<dbReference type="STRING" id="284592.Q6BRR9"/>
<evidence type="ECO:0000313" key="6">
    <source>
        <dbReference type="EMBL" id="CAG87269.1"/>
    </source>
</evidence>